<evidence type="ECO:0000256" key="1">
    <source>
        <dbReference type="SAM" id="Phobius"/>
    </source>
</evidence>
<feature type="transmembrane region" description="Helical" evidence="1">
    <location>
        <begin position="121"/>
        <end position="142"/>
    </location>
</feature>
<gene>
    <name evidence="2" type="ORF">DRJ31_10695</name>
</gene>
<keyword evidence="1" id="KW-0472">Membrane</keyword>
<name>A0A497EKJ8_9CREN</name>
<evidence type="ECO:0000313" key="3">
    <source>
        <dbReference type="Proteomes" id="UP000278475"/>
    </source>
</evidence>
<dbReference type="EMBL" id="QMQV01000222">
    <property type="protein sequence ID" value="RLE45877.1"/>
    <property type="molecule type" value="Genomic_DNA"/>
</dbReference>
<proteinExistence type="predicted"/>
<reference evidence="2 3" key="1">
    <citation type="submission" date="2018-06" db="EMBL/GenBank/DDBJ databases">
        <title>Extensive metabolic versatility and redundancy in microbially diverse, dynamic hydrothermal sediments.</title>
        <authorList>
            <person name="Dombrowski N."/>
            <person name="Teske A."/>
            <person name="Baker B.J."/>
        </authorList>
    </citation>
    <scope>NUCLEOTIDE SEQUENCE [LARGE SCALE GENOMIC DNA]</scope>
    <source>
        <strain evidence="2">B66_G16</strain>
    </source>
</reference>
<dbReference type="AlphaFoldDB" id="A0A497EKJ8"/>
<accession>A0A497EKJ8</accession>
<comment type="caution">
    <text evidence="2">The sequence shown here is derived from an EMBL/GenBank/DDBJ whole genome shotgun (WGS) entry which is preliminary data.</text>
</comment>
<organism evidence="2 3">
    <name type="scientific">Thermoproteota archaeon</name>
    <dbReference type="NCBI Taxonomy" id="2056631"/>
    <lineage>
        <taxon>Archaea</taxon>
        <taxon>Thermoproteota</taxon>
    </lineage>
</organism>
<feature type="transmembrane region" description="Helical" evidence="1">
    <location>
        <begin position="90"/>
        <end position="109"/>
    </location>
</feature>
<feature type="transmembrane region" description="Helical" evidence="1">
    <location>
        <begin position="29"/>
        <end position="49"/>
    </location>
</feature>
<feature type="transmembrane region" description="Helical" evidence="1">
    <location>
        <begin position="162"/>
        <end position="180"/>
    </location>
</feature>
<sequence length="187" mass="20165">MVVFYSPLMATANATAVGFRSVFQILDKLGVFDVFLPFLLIFAIIFGILERTEVFGKGRKDINAVVALSMAFIAVAAAWVTHAIRVFSEFTGVASIVIVCFLMLNTLIAGEQAKLPNWLKYGGMVGVIVVILYVIAELSGYPLLSQISLESGEIFGIPVGELVALCVFLIIFIAAIAIIIREKGEGS</sequence>
<dbReference type="Proteomes" id="UP000278475">
    <property type="component" value="Unassembled WGS sequence"/>
</dbReference>
<keyword evidence="1" id="KW-1133">Transmembrane helix</keyword>
<feature type="transmembrane region" description="Helical" evidence="1">
    <location>
        <begin position="61"/>
        <end position="84"/>
    </location>
</feature>
<evidence type="ECO:0000313" key="2">
    <source>
        <dbReference type="EMBL" id="RLE45877.1"/>
    </source>
</evidence>
<keyword evidence="1" id="KW-0812">Transmembrane</keyword>
<protein>
    <submittedName>
        <fullName evidence="2">Uncharacterized protein</fullName>
    </submittedName>
</protein>